<feature type="domain" description="PepSY" evidence="2">
    <location>
        <begin position="53"/>
        <end position="105"/>
    </location>
</feature>
<dbReference type="Pfam" id="PF03413">
    <property type="entry name" value="PepSY"/>
    <property type="match status" value="1"/>
</dbReference>
<evidence type="ECO:0000256" key="1">
    <source>
        <dbReference type="SAM" id="SignalP"/>
    </source>
</evidence>
<accession>A0ABU3Z5Q4</accession>
<dbReference type="EMBL" id="JAWJZB010000001">
    <property type="protein sequence ID" value="MDV5087249.1"/>
    <property type="molecule type" value="Genomic_DNA"/>
</dbReference>
<keyword evidence="4" id="KW-1185">Reference proteome</keyword>
<dbReference type="InterPro" id="IPR025711">
    <property type="entry name" value="PepSY"/>
</dbReference>
<dbReference type="RefSeq" id="WP_317329129.1">
    <property type="nucleotide sequence ID" value="NZ_JAWJZA010000027.1"/>
</dbReference>
<evidence type="ECO:0000313" key="3">
    <source>
        <dbReference type="EMBL" id="MDV5087249.1"/>
    </source>
</evidence>
<feature type="chain" id="PRO_5047061721" evidence="1">
    <location>
        <begin position="21"/>
        <end position="198"/>
    </location>
</feature>
<reference evidence="3 4" key="1">
    <citation type="submission" date="2023-10" db="EMBL/GenBank/DDBJ databases">
        <title>Veillonella sp. nov., isolated from a pig farm feces dump.</title>
        <authorList>
            <person name="Chang Y.-H."/>
        </authorList>
    </citation>
    <scope>NUCLEOTIDE SEQUENCE [LARGE SCALE GENOMIC DNA]</scope>
    <source>
        <strain evidence="3 4">YH-vei2233</strain>
    </source>
</reference>
<dbReference type="Gene3D" id="3.10.450.40">
    <property type="match status" value="2"/>
</dbReference>
<sequence length="198" mass="21519">MNKKLASMLVVGALTCGFFAVGTPTDVQARKVNPDTDATMTLNRKDGQSVVMTMSQIGTIFQNRFPNAALHSVELNTENLKYVYKVTGYSVNNTMHMNIDIITGKTSNEKMGGKPKNIPQRIFNKDSVISPAEAQQKAVDALGEDAVSKGWKIVAEKGEVTYTVLVHQGGYSQNVLINAKDGSFVSKTRPKVLPPVVD</sequence>
<keyword evidence="1" id="KW-0732">Signal</keyword>
<comment type="caution">
    <text evidence="3">The sequence shown here is derived from an EMBL/GenBank/DDBJ whole genome shotgun (WGS) entry which is preliminary data.</text>
</comment>
<proteinExistence type="predicted"/>
<name>A0ABU3Z5Q4_9FIRM</name>
<protein>
    <submittedName>
        <fullName evidence="3">PepSY domain-containing protein</fullName>
    </submittedName>
</protein>
<evidence type="ECO:0000259" key="2">
    <source>
        <dbReference type="Pfam" id="PF03413"/>
    </source>
</evidence>
<organism evidence="3 4">
    <name type="scientific">Veillonella absiana</name>
    <dbReference type="NCBI Taxonomy" id="3079305"/>
    <lineage>
        <taxon>Bacteria</taxon>
        <taxon>Bacillati</taxon>
        <taxon>Bacillota</taxon>
        <taxon>Negativicutes</taxon>
        <taxon>Veillonellales</taxon>
        <taxon>Veillonellaceae</taxon>
        <taxon>Veillonella</taxon>
    </lineage>
</organism>
<feature type="signal peptide" evidence="1">
    <location>
        <begin position="1"/>
        <end position="20"/>
    </location>
</feature>
<gene>
    <name evidence="3" type="ORF">RVY80_00030</name>
</gene>
<evidence type="ECO:0000313" key="4">
    <source>
        <dbReference type="Proteomes" id="UP001272515"/>
    </source>
</evidence>
<dbReference type="Proteomes" id="UP001272515">
    <property type="component" value="Unassembled WGS sequence"/>
</dbReference>